<dbReference type="EMBL" id="BPLR01021231">
    <property type="protein sequence ID" value="GIX87380.1"/>
    <property type="molecule type" value="Genomic_DNA"/>
</dbReference>
<reference evidence="2 3" key="1">
    <citation type="submission" date="2021-06" db="EMBL/GenBank/DDBJ databases">
        <title>Caerostris extrusa draft genome.</title>
        <authorList>
            <person name="Kono N."/>
            <person name="Arakawa K."/>
        </authorList>
    </citation>
    <scope>NUCLEOTIDE SEQUENCE [LARGE SCALE GENOMIC DNA]</scope>
</reference>
<feature type="region of interest" description="Disordered" evidence="1">
    <location>
        <begin position="89"/>
        <end position="125"/>
    </location>
</feature>
<organism evidence="2 3">
    <name type="scientific">Caerostris extrusa</name>
    <name type="common">Bark spider</name>
    <name type="synonym">Caerostris bankana</name>
    <dbReference type="NCBI Taxonomy" id="172846"/>
    <lineage>
        <taxon>Eukaryota</taxon>
        <taxon>Metazoa</taxon>
        <taxon>Ecdysozoa</taxon>
        <taxon>Arthropoda</taxon>
        <taxon>Chelicerata</taxon>
        <taxon>Arachnida</taxon>
        <taxon>Araneae</taxon>
        <taxon>Araneomorphae</taxon>
        <taxon>Entelegynae</taxon>
        <taxon>Araneoidea</taxon>
        <taxon>Araneidae</taxon>
        <taxon>Caerostris</taxon>
    </lineage>
</organism>
<dbReference type="Proteomes" id="UP001054945">
    <property type="component" value="Unassembled WGS sequence"/>
</dbReference>
<dbReference type="AlphaFoldDB" id="A0AAV4NUG1"/>
<gene>
    <name evidence="2" type="primary">AVEN_146783_1</name>
    <name evidence="2" type="ORF">CEXT_726121</name>
</gene>
<feature type="compositionally biased region" description="Basic and acidic residues" evidence="1">
    <location>
        <begin position="89"/>
        <end position="104"/>
    </location>
</feature>
<feature type="compositionally biased region" description="Polar residues" evidence="1">
    <location>
        <begin position="213"/>
        <end position="226"/>
    </location>
</feature>
<keyword evidence="3" id="KW-1185">Reference proteome</keyword>
<accession>A0AAV4NUG1</accession>
<protein>
    <submittedName>
        <fullName evidence="2">Uncharacterized protein</fullName>
    </submittedName>
</protein>
<evidence type="ECO:0000313" key="3">
    <source>
        <dbReference type="Proteomes" id="UP001054945"/>
    </source>
</evidence>
<sequence length="248" mass="28410">MLILSHKIVTTAVYQYHDVKYVPRTKELRNSGRNLVENNRLYFGNYRTANQRLLQGTTKSTSSIQVPVASLLAAILGLINYCYARKNSKSDHQGSDPSMKDHSESTIGSALMGSNSHENHNPHFTKSETDIWRSLIANEFDGEGDQVGKKRMKLERWMYQKCNCCMDEIEQKRKVDRYIQEMKALKRQKKLANVNRDKESTEHNNPNKMLPSNGVSSNNSPYSSGTRRSDRLETCRTKQINITACVLF</sequence>
<evidence type="ECO:0000313" key="2">
    <source>
        <dbReference type="EMBL" id="GIX87380.1"/>
    </source>
</evidence>
<feature type="region of interest" description="Disordered" evidence="1">
    <location>
        <begin position="189"/>
        <end position="231"/>
    </location>
</feature>
<comment type="caution">
    <text evidence="2">The sequence shown here is derived from an EMBL/GenBank/DDBJ whole genome shotgun (WGS) entry which is preliminary data.</text>
</comment>
<name>A0AAV4NUG1_CAEEX</name>
<feature type="compositionally biased region" description="Polar residues" evidence="1">
    <location>
        <begin position="105"/>
        <end position="116"/>
    </location>
</feature>
<proteinExistence type="predicted"/>
<evidence type="ECO:0000256" key="1">
    <source>
        <dbReference type="SAM" id="MobiDB-lite"/>
    </source>
</evidence>